<dbReference type="RefSeq" id="WP_126507987.1">
    <property type="nucleotide sequence ID" value="NZ_RXNV01000018.1"/>
</dbReference>
<dbReference type="EMBL" id="RXNV01000018">
    <property type="protein sequence ID" value="RTR27009.1"/>
    <property type="molecule type" value="Genomic_DNA"/>
</dbReference>
<protein>
    <submittedName>
        <fullName evidence="2">Uncharacterized protein</fullName>
    </submittedName>
</protein>
<evidence type="ECO:0000256" key="1">
    <source>
        <dbReference type="SAM" id="Coils"/>
    </source>
</evidence>
<proteinExistence type="predicted"/>
<dbReference type="OrthoDB" id="6311963at2"/>
<organism evidence="2 3">
    <name type="scientific">Shewanella atlantica</name>
    <dbReference type="NCBI Taxonomy" id="271099"/>
    <lineage>
        <taxon>Bacteria</taxon>
        <taxon>Pseudomonadati</taxon>
        <taxon>Pseudomonadota</taxon>
        <taxon>Gammaproteobacteria</taxon>
        <taxon>Alteromonadales</taxon>
        <taxon>Shewanellaceae</taxon>
        <taxon>Shewanella</taxon>
    </lineage>
</organism>
<keyword evidence="3" id="KW-1185">Reference proteome</keyword>
<reference evidence="2 3" key="1">
    <citation type="submission" date="2018-12" db="EMBL/GenBank/DDBJ databases">
        <authorList>
            <person name="Yu L."/>
        </authorList>
    </citation>
    <scope>NUCLEOTIDE SEQUENCE [LARGE SCALE GENOMIC DNA]</scope>
    <source>
        <strain evidence="2 3">HAW-EB5</strain>
    </source>
</reference>
<accession>A0A431VVF8</accession>
<dbReference type="AlphaFoldDB" id="A0A431VVF8"/>
<evidence type="ECO:0000313" key="3">
    <source>
        <dbReference type="Proteomes" id="UP000282060"/>
    </source>
</evidence>
<comment type="caution">
    <text evidence="2">The sequence shown here is derived from an EMBL/GenBank/DDBJ whole genome shotgun (WGS) entry which is preliminary data.</text>
</comment>
<keyword evidence="1" id="KW-0175">Coiled coil</keyword>
<dbReference type="Proteomes" id="UP000282060">
    <property type="component" value="Unassembled WGS sequence"/>
</dbReference>
<name>A0A431VVF8_9GAMM</name>
<feature type="coiled-coil region" evidence="1">
    <location>
        <begin position="188"/>
        <end position="215"/>
    </location>
</feature>
<sequence length="283" mass="32457">MSEVGKKRVYCLKVKPLFVETHYGMYYAGRVQPLFCHCAFHDELVSLILSLRERLIEEGFHQITQCLPEARWFYELSRRYHHEVKSFINVTEKSVFLTGFLSPFDEPHFQTTKIPIAELLLNPGQFKLVDPVVDVSPSVKSLIAEIEAKDAELERRLEQSYALDRLAEAMSELDEVTAVINVDLDTHQDLLRKEVDSFTQAVEQLEQEIEALNMRLLYQCLKIQSGDWVSSDVAIPGKKIQLVVESASYSDGWLSIRGTNITQKGEVGKRVESFSIEVLQHEH</sequence>
<gene>
    <name evidence="2" type="ORF">EKG39_21090</name>
</gene>
<evidence type="ECO:0000313" key="2">
    <source>
        <dbReference type="EMBL" id="RTR27009.1"/>
    </source>
</evidence>